<dbReference type="Proteomes" id="UP000236319">
    <property type="component" value="Unassembled WGS sequence"/>
</dbReference>
<accession>A0A2H6KDL4</accession>
<dbReference type="RefSeq" id="XP_028867331.1">
    <property type="nucleotide sequence ID" value="XM_029011498.1"/>
</dbReference>
<keyword evidence="2" id="KW-1185">Reference proteome</keyword>
<sequence>MVYNSLTDVPRNLKECIDWLMALKGTDAETNLKAMGAALYNFLVYKPVGKMELPALEEVKRISKEFLEQKEFRDQPSVKKVLGTFNNRMNKQYYKYFRFVVHIDKSDYENVVRTRGTVPEKIAEDLGKVVHGTETFLDDIKNPDKYRSAYCPEATWDASFAKNPEACAVILVGIGPMFYAGSESLLIEFEVLYITGLSHYCFDNIQMMVKALGFKEPECRASPNLVDIDRALTRLDDDELYTVYDLSGFWAFY</sequence>
<dbReference type="VEuPathDB" id="PiroplasmaDB:BOVATA_025810"/>
<dbReference type="GeneID" id="39874858"/>
<evidence type="ECO:0000313" key="2">
    <source>
        <dbReference type="Proteomes" id="UP000236319"/>
    </source>
</evidence>
<name>A0A2H6KDL4_9APIC</name>
<dbReference type="AlphaFoldDB" id="A0A2H6KDL4"/>
<reference evidence="1 2" key="1">
    <citation type="journal article" date="2017" name="BMC Genomics">
        <title>Whole-genome assembly of Babesia ovata and comparative genomics between closely related pathogens.</title>
        <authorList>
            <person name="Yamagishi J."/>
            <person name="Asada M."/>
            <person name="Hakimi H."/>
            <person name="Tanaka T.Q."/>
            <person name="Sugimoto C."/>
            <person name="Kawazu S."/>
        </authorList>
    </citation>
    <scope>NUCLEOTIDE SEQUENCE [LARGE SCALE GENOMIC DNA]</scope>
    <source>
        <strain evidence="1 2">Miyake</strain>
    </source>
</reference>
<comment type="caution">
    <text evidence="1">The sequence shown here is derived from an EMBL/GenBank/DDBJ whole genome shotgun (WGS) entry which is preliminary data.</text>
</comment>
<organism evidence="1 2">
    <name type="scientific">Babesia ovata</name>
    <dbReference type="NCBI Taxonomy" id="189622"/>
    <lineage>
        <taxon>Eukaryota</taxon>
        <taxon>Sar</taxon>
        <taxon>Alveolata</taxon>
        <taxon>Apicomplexa</taxon>
        <taxon>Aconoidasida</taxon>
        <taxon>Piroplasmida</taxon>
        <taxon>Babesiidae</taxon>
        <taxon>Babesia</taxon>
    </lineage>
</organism>
<dbReference type="EMBL" id="BDSA01000002">
    <property type="protein sequence ID" value="GBE61088.1"/>
    <property type="molecule type" value="Genomic_DNA"/>
</dbReference>
<protein>
    <submittedName>
        <fullName evidence="1">Uncharacterized protein</fullName>
    </submittedName>
</protein>
<proteinExistence type="predicted"/>
<gene>
    <name evidence="1" type="ORF">BOVATA_025810</name>
</gene>
<evidence type="ECO:0000313" key="1">
    <source>
        <dbReference type="EMBL" id="GBE61088.1"/>
    </source>
</evidence>